<keyword evidence="9" id="KW-1185">Reference proteome</keyword>
<sequence length="285" mass="32257">MAGLQNNVYVAISVTWTAAIIALVLRLKARRMTRMKLWFDDYLACVAWVLVAVYNSVTIYWAARHMLGQSLSGIQEARAEMIREKSRFLLWVTEFLYAGSIAASKLSILSFYWRIFRYTSIRIPILVLVVAVSIWVIIRTFMVIFHCIPVQAYWDRTIKGAHCELDAATLFFCTILIHCLMDCIILILPVIEVVKMQLSWSKKLAVVGLFTSGIMHVLFSSPLLASADQHRVCVASVFTLTQAINYNPVAKEFPVIIAHSIIWRGVEINMAVFCGKQKVTSSTAK</sequence>
<keyword evidence="4 6" id="KW-0472">Membrane</keyword>
<evidence type="ECO:0000259" key="7">
    <source>
        <dbReference type="Pfam" id="PF20684"/>
    </source>
</evidence>
<feature type="transmembrane region" description="Helical" evidence="6">
    <location>
        <begin position="168"/>
        <end position="191"/>
    </location>
</feature>
<feature type="domain" description="Rhodopsin" evidence="7">
    <location>
        <begin position="25"/>
        <end position="274"/>
    </location>
</feature>
<dbReference type="PANTHER" id="PTHR33048:SF47">
    <property type="entry name" value="INTEGRAL MEMBRANE PROTEIN-RELATED"/>
    <property type="match status" value="1"/>
</dbReference>
<name>A0A3M2SC83_9HYPO</name>
<dbReference type="PANTHER" id="PTHR33048">
    <property type="entry name" value="PTH11-LIKE INTEGRAL MEMBRANE PROTEIN (AFU_ORTHOLOGUE AFUA_5G11245)"/>
    <property type="match status" value="1"/>
</dbReference>
<evidence type="ECO:0000313" key="9">
    <source>
        <dbReference type="Proteomes" id="UP000277212"/>
    </source>
</evidence>
<feature type="transmembrane region" description="Helical" evidence="6">
    <location>
        <begin position="37"/>
        <end position="63"/>
    </location>
</feature>
<feature type="transmembrane region" description="Helical" evidence="6">
    <location>
        <begin position="125"/>
        <end position="148"/>
    </location>
</feature>
<proteinExistence type="inferred from homology"/>
<dbReference type="InterPro" id="IPR049326">
    <property type="entry name" value="Rhodopsin_dom_fungi"/>
</dbReference>
<accession>A0A3M2SC83</accession>
<evidence type="ECO:0000256" key="3">
    <source>
        <dbReference type="ARBA" id="ARBA00022989"/>
    </source>
</evidence>
<reference evidence="8 9" key="1">
    <citation type="submission" date="2017-06" db="EMBL/GenBank/DDBJ databases">
        <title>Comparative genomic analysis of Ambrosia Fusariam Clade fungi.</title>
        <authorList>
            <person name="Stajich J.E."/>
            <person name="Carrillo J."/>
            <person name="Kijimoto T."/>
            <person name="Eskalen A."/>
            <person name="O'Donnell K."/>
            <person name="Kasson M."/>
        </authorList>
    </citation>
    <scope>NUCLEOTIDE SEQUENCE [LARGE SCALE GENOMIC DNA]</scope>
    <source>
        <strain evidence="8">UCR3666</strain>
    </source>
</reference>
<feature type="transmembrane region" description="Helical" evidence="6">
    <location>
        <begin position="203"/>
        <end position="225"/>
    </location>
</feature>
<dbReference type="OrthoDB" id="5421689at2759"/>
<evidence type="ECO:0000256" key="5">
    <source>
        <dbReference type="ARBA" id="ARBA00038359"/>
    </source>
</evidence>
<evidence type="ECO:0000256" key="6">
    <source>
        <dbReference type="SAM" id="Phobius"/>
    </source>
</evidence>
<evidence type="ECO:0000256" key="1">
    <source>
        <dbReference type="ARBA" id="ARBA00004141"/>
    </source>
</evidence>
<comment type="caution">
    <text evidence="8">The sequence shown here is derived from an EMBL/GenBank/DDBJ whole genome shotgun (WGS) entry which is preliminary data.</text>
</comment>
<dbReference type="GO" id="GO:0016020">
    <property type="term" value="C:membrane"/>
    <property type="evidence" value="ECO:0007669"/>
    <property type="project" value="UniProtKB-SubCell"/>
</dbReference>
<comment type="similarity">
    <text evidence="5">Belongs to the SAT4 family.</text>
</comment>
<feature type="transmembrane region" description="Helical" evidence="6">
    <location>
        <begin position="6"/>
        <end position="25"/>
    </location>
</feature>
<comment type="subcellular location">
    <subcellularLocation>
        <location evidence="1">Membrane</location>
        <topology evidence="1">Multi-pass membrane protein</topology>
    </subcellularLocation>
</comment>
<evidence type="ECO:0000256" key="2">
    <source>
        <dbReference type="ARBA" id="ARBA00022692"/>
    </source>
</evidence>
<organism evidence="8 9">
    <name type="scientific">Fusarium kuroshium</name>
    <dbReference type="NCBI Taxonomy" id="2010991"/>
    <lineage>
        <taxon>Eukaryota</taxon>
        <taxon>Fungi</taxon>
        <taxon>Dikarya</taxon>
        <taxon>Ascomycota</taxon>
        <taxon>Pezizomycotina</taxon>
        <taxon>Sordariomycetes</taxon>
        <taxon>Hypocreomycetidae</taxon>
        <taxon>Hypocreales</taxon>
        <taxon>Nectriaceae</taxon>
        <taxon>Fusarium</taxon>
        <taxon>Fusarium solani species complex</taxon>
    </lineage>
</organism>
<dbReference type="EMBL" id="NKUJ01000076">
    <property type="protein sequence ID" value="RMJ14842.1"/>
    <property type="molecule type" value="Genomic_DNA"/>
</dbReference>
<evidence type="ECO:0000256" key="4">
    <source>
        <dbReference type="ARBA" id="ARBA00023136"/>
    </source>
</evidence>
<keyword evidence="3 6" id="KW-1133">Transmembrane helix</keyword>
<dbReference type="Pfam" id="PF20684">
    <property type="entry name" value="Fung_rhodopsin"/>
    <property type="match status" value="1"/>
</dbReference>
<keyword evidence="2 6" id="KW-0812">Transmembrane</keyword>
<dbReference type="AlphaFoldDB" id="A0A3M2SC83"/>
<dbReference type="Proteomes" id="UP000277212">
    <property type="component" value="Unassembled WGS sequence"/>
</dbReference>
<protein>
    <recommendedName>
        <fullName evidence="7">Rhodopsin domain-containing protein</fullName>
    </recommendedName>
</protein>
<feature type="transmembrane region" description="Helical" evidence="6">
    <location>
        <begin position="88"/>
        <end position="113"/>
    </location>
</feature>
<gene>
    <name evidence="8" type="ORF">CDV36_005472</name>
</gene>
<evidence type="ECO:0000313" key="8">
    <source>
        <dbReference type="EMBL" id="RMJ14842.1"/>
    </source>
</evidence>
<dbReference type="InterPro" id="IPR052337">
    <property type="entry name" value="SAT4-like"/>
</dbReference>